<dbReference type="Proteomes" id="UP000298714">
    <property type="component" value="Chromosome"/>
</dbReference>
<dbReference type="InterPro" id="IPR004143">
    <property type="entry name" value="BPL_LPL_catalytic"/>
</dbReference>
<evidence type="ECO:0000313" key="2">
    <source>
        <dbReference type="EMBL" id="QCI78786.1"/>
    </source>
</evidence>
<feature type="domain" description="BPL/LPL catalytic" evidence="1">
    <location>
        <begin position="1"/>
        <end position="100"/>
    </location>
</feature>
<evidence type="ECO:0000313" key="3">
    <source>
        <dbReference type="Proteomes" id="UP000298714"/>
    </source>
</evidence>
<name>A0A4D7CB15_9SPHN</name>
<dbReference type="InterPro" id="IPR045864">
    <property type="entry name" value="aa-tRNA-synth_II/BPL/LPL"/>
</dbReference>
<evidence type="ECO:0000259" key="1">
    <source>
        <dbReference type="PROSITE" id="PS51733"/>
    </source>
</evidence>
<dbReference type="RefSeq" id="WP_222873548.1">
    <property type="nucleotide sequence ID" value="NZ_CP039704.1"/>
</dbReference>
<dbReference type="GO" id="GO:0005737">
    <property type="term" value="C:cytoplasm"/>
    <property type="evidence" value="ECO:0007669"/>
    <property type="project" value="TreeGrafter"/>
</dbReference>
<sequence length="100" mass="10602">MSAPQTTWTLRAVPELASTNETMLEQAVLGAADNSWLRADRQTAGRGRRGRVWESPAGNLLLSGLIRARPGEGMLAQLSFVAALAVREALGQWVPAGGCS</sequence>
<accession>A0A4D7CB15</accession>
<dbReference type="PANTHER" id="PTHR12835">
    <property type="entry name" value="BIOTIN PROTEIN LIGASE"/>
    <property type="match status" value="1"/>
</dbReference>
<dbReference type="EMBL" id="CP039704">
    <property type="protein sequence ID" value="QCI78786.1"/>
    <property type="molecule type" value="Genomic_DNA"/>
</dbReference>
<reference evidence="3" key="1">
    <citation type="submission" date="2019-04" db="EMBL/GenBank/DDBJ databases">
        <title>Complete genome sequence of Sphingomonas sp. W1-2-3.</title>
        <authorList>
            <person name="Im W.T."/>
        </authorList>
    </citation>
    <scope>NUCLEOTIDE SEQUENCE [LARGE SCALE GENOMIC DNA]</scope>
    <source>
        <strain evidence="3">W1-2-3</strain>
    </source>
</reference>
<dbReference type="PANTHER" id="PTHR12835:SF5">
    <property type="entry name" value="BIOTIN--PROTEIN LIGASE"/>
    <property type="match status" value="1"/>
</dbReference>
<organism evidence="2 3">
    <name type="scientific">Hankyongella ginsenosidimutans</name>
    <dbReference type="NCBI Taxonomy" id="1763828"/>
    <lineage>
        <taxon>Bacteria</taxon>
        <taxon>Pseudomonadati</taxon>
        <taxon>Pseudomonadota</taxon>
        <taxon>Alphaproteobacteria</taxon>
        <taxon>Sphingomonadales</taxon>
        <taxon>Sphingomonadaceae</taxon>
        <taxon>Hankyongella</taxon>
    </lineage>
</organism>
<gene>
    <name evidence="2" type="ORF">E6W36_01535</name>
</gene>
<dbReference type="KEGG" id="hgn:E6W36_01535"/>
<keyword evidence="3" id="KW-1185">Reference proteome</keyword>
<dbReference type="Pfam" id="PF03099">
    <property type="entry name" value="BPL_LplA_LipB"/>
    <property type="match status" value="1"/>
</dbReference>
<dbReference type="AlphaFoldDB" id="A0A4D7CB15"/>
<dbReference type="Gene3D" id="3.30.930.10">
    <property type="entry name" value="Bira Bifunctional Protein, Domain 2"/>
    <property type="match status" value="1"/>
</dbReference>
<dbReference type="PROSITE" id="PS51733">
    <property type="entry name" value="BPL_LPL_CATALYTIC"/>
    <property type="match status" value="1"/>
</dbReference>
<proteinExistence type="predicted"/>
<dbReference type="GO" id="GO:0004077">
    <property type="term" value="F:biotin--[biotin carboxyl-carrier protein] ligase activity"/>
    <property type="evidence" value="ECO:0007669"/>
    <property type="project" value="TreeGrafter"/>
</dbReference>
<dbReference type="SUPFAM" id="SSF55681">
    <property type="entry name" value="Class II aaRS and biotin synthetases"/>
    <property type="match status" value="1"/>
</dbReference>
<protein>
    <recommendedName>
        <fullName evidence="1">BPL/LPL catalytic domain-containing protein</fullName>
    </recommendedName>
</protein>